<dbReference type="Proteomes" id="UP000814033">
    <property type="component" value="Unassembled WGS sequence"/>
</dbReference>
<proteinExistence type="predicted"/>
<keyword evidence="2" id="KW-1185">Reference proteome</keyword>
<organism evidence="1 2">
    <name type="scientific">Auriscalpium vulgare</name>
    <dbReference type="NCBI Taxonomy" id="40419"/>
    <lineage>
        <taxon>Eukaryota</taxon>
        <taxon>Fungi</taxon>
        <taxon>Dikarya</taxon>
        <taxon>Basidiomycota</taxon>
        <taxon>Agaricomycotina</taxon>
        <taxon>Agaricomycetes</taxon>
        <taxon>Russulales</taxon>
        <taxon>Auriscalpiaceae</taxon>
        <taxon>Auriscalpium</taxon>
    </lineage>
</organism>
<accession>A0ACB8R1S7</accession>
<comment type="caution">
    <text evidence="1">The sequence shown here is derived from an EMBL/GenBank/DDBJ whole genome shotgun (WGS) entry which is preliminary data.</text>
</comment>
<name>A0ACB8R1S7_9AGAM</name>
<sequence>MLNRSSVRLPHCTRARASRSPFNHRALLSPSLSTLPHIPLRRLSSSQGNPAVVSAPVKLNDGTSIPWLGFGTGSALFGRNAELMVEAALRAGITHLDGAQAYSNEESLGAGIVASGRPRSELHVTTKLNRLDAGSTVRDSLLASLNKLKLDRVDLFLIHTPTAFEGPGRLKEIWKQFEEVKAEGLTRSIGVSNFRIPQLTQILDGATVPPAINQIEYHPYVFKDLIALRELHAQHGIVTESYGGLSPLFRAKGGPVDPVLARIAQRLSETAGQPYNEGHVLMLWQRAKGIVVVTTTTKESRLTSYLAVTNAPLLTSEEVAAIDEAGSQWHRRLYTASIPVTD</sequence>
<reference evidence="1" key="2">
    <citation type="journal article" date="2022" name="New Phytol.">
        <title>Evolutionary transition to the ectomycorrhizal habit in the genomes of a hyperdiverse lineage of mushroom-forming fungi.</title>
        <authorList>
            <person name="Looney B."/>
            <person name="Miyauchi S."/>
            <person name="Morin E."/>
            <person name="Drula E."/>
            <person name="Courty P.E."/>
            <person name="Kohler A."/>
            <person name="Kuo A."/>
            <person name="LaButti K."/>
            <person name="Pangilinan J."/>
            <person name="Lipzen A."/>
            <person name="Riley R."/>
            <person name="Andreopoulos W."/>
            <person name="He G."/>
            <person name="Johnson J."/>
            <person name="Nolan M."/>
            <person name="Tritt A."/>
            <person name="Barry K.W."/>
            <person name="Grigoriev I.V."/>
            <person name="Nagy L.G."/>
            <person name="Hibbett D."/>
            <person name="Henrissat B."/>
            <person name="Matheny P.B."/>
            <person name="Labbe J."/>
            <person name="Martin F.M."/>
        </authorList>
    </citation>
    <scope>NUCLEOTIDE SEQUENCE</scope>
    <source>
        <strain evidence="1">FP105234-sp</strain>
    </source>
</reference>
<protein>
    <submittedName>
        <fullName evidence="1">Aldo/keto reductase</fullName>
    </submittedName>
</protein>
<dbReference type="EMBL" id="MU276600">
    <property type="protein sequence ID" value="KAI0038079.1"/>
    <property type="molecule type" value="Genomic_DNA"/>
</dbReference>
<reference evidence="1" key="1">
    <citation type="submission" date="2021-02" db="EMBL/GenBank/DDBJ databases">
        <authorList>
            <consortium name="DOE Joint Genome Institute"/>
            <person name="Ahrendt S."/>
            <person name="Looney B.P."/>
            <person name="Miyauchi S."/>
            <person name="Morin E."/>
            <person name="Drula E."/>
            <person name="Courty P.E."/>
            <person name="Chicoki N."/>
            <person name="Fauchery L."/>
            <person name="Kohler A."/>
            <person name="Kuo A."/>
            <person name="Labutti K."/>
            <person name="Pangilinan J."/>
            <person name="Lipzen A."/>
            <person name="Riley R."/>
            <person name="Andreopoulos W."/>
            <person name="He G."/>
            <person name="Johnson J."/>
            <person name="Barry K.W."/>
            <person name="Grigoriev I.V."/>
            <person name="Nagy L."/>
            <person name="Hibbett D."/>
            <person name="Henrissat B."/>
            <person name="Matheny P.B."/>
            <person name="Labbe J."/>
            <person name="Martin F."/>
        </authorList>
    </citation>
    <scope>NUCLEOTIDE SEQUENCE</scope>
    <source>
        <strain evidence="1">FP105234-sp</strain>
    </source>
</reference>
<evidence type="ECO:0000313" key="1">
    <source>
        <dbReference type="EMBL" id="KAI0038079.1"/>
    </source>
</evidence>
<evidence type="ECO:0000313" key="2">
    <source>
        <dbReference type="Proteomes" id="UP000814033"/>
    </source>
</evidence>
<gene>
    <name evidence="1" type="ORF">FA95DRAFT_1613653</name>
</gene>